<feature type="chain" id="PRO_5026806493" description="Thiol:disulfide interchange protein DsbD N-terminal domain-containing protein" evidence="1">
    <location>
        <begin position="24"/>
        <end position="153"/>
    </location>
</feature>
<proteinExistence type="predicted"/>
<reference evidence="2" key="1">
    <citation type="submission" date="2020-02" db="EMBL/GenBank/DDBJ databases">
        <authorList>
            <person name="Meier V. D."/>
        </authorList>
    </citation>
    <scope>NUCLEOTIDE SEQUENCE</scope>
    <source>
        <strain evidence="2">AVDCRST_MAG86</strain>
    </source>
</reference>
<evidence type="ECO:0000313" key="2">
    <source>
        <dbReference type="EMBL" id="CAA9585128.1"/>
    </source>
</evidence>
<accession>A0A6J4VQH1</accession>
<sequence>MNRLQVAALWVGVAIFSWGSAQNEVPPETAETVTVRLVVETEPGVLISRLNPPIVELDDPFRLGDALTATVDGEPYLDDPEFYYARLNPVIWELPVPQGAAPGGYPADIRATFALCSRTQGFCFTDEQTAMTTVQVGGGANETVVVRLRQLER</sequence>
<organism evidence="2">
    <name type="scientific">uncultured Truepera sp</name>
    <dbReference type="NCBI Taxonomy" id="543023"/>
    <lineage>
        <taxon>Bacteria</taxon>
        <taxon>Thermotogati</taxon>
        <taxon>Deinococcota</taxon>
        <taxon>Deinococci</taxon>
        <taxon>Trueperales</taxon>
        <taxon>Trueperaceae</taxon>
        <taxon>Truepera</taxon>
        <taxon>environmental samples</taxon>
    </lineage>
</organism>
<evidence type="ECO:0000256" key="1">
    <source>
        <dbReference type="SAM" id="SignalP"/>
    </source>
</evidence>
<dbReference type="EMBL" id="CADCWP010000304">
    <property type="protein sequence ID" value="CAA9585128.1"/>
    <property type="molecule type" value="Genomic_DNA"/>
</dbReference>
<protein>
    <recommendedName>
        <fullName evidence="3">Thiol:disulfide interchange protein DsbD N-terminal domain-containing protein</fullName>
    </recommendedName>
</protein>
<name>A0A6J4VQH1_9DEIN</name>
<gene>
    <name evidence="2" type="ORF">AVDCRST_MAG86-3388</name>
</gene>
<keyword evidence="1" id="KW-0732">Signal</keyword>
<evidence type="ECO:0008006" key="3">
    <source>
        <dbReference type="Google" id="ProtNLM"/>
    </source>
</evidence>
<feature type="signal peptide" evidence="1">
    <location>
        <begin position="1"/>
        <end position="23"/>
    </location>
</feature>
<dbReference type="AlphaFoldDB" id="A0A6J4VQH1"/>